<protein>
    <submittedName>
        <fullName evidence="1">Uncharacterized protein</fullName>
    </submittedName>
</protein>
<sequence length="213" mass="23911">MSSKLPEHSDTETFQAILLPRHDACLEYISAYSRSKSEICTLSPQPPSSIRSGAQVRLFHPTSARARPLRKGLMRTYLEAVALEAADRGRFNIVEWIIASEPCSMLRVALHAAEKDCSDTFAILDAHQCLMGLPMDDRLVTAAGKGSLQTAKHLTLYLRGYSASNDAMFKALVAAMHRIRHGQVTMRQDLEVIRWLWEQFTTFCITNGPCWTQ</sequence>
<dbReference type="Proteomes" id="UP001438707">
    <property type="component" value="Unassembled WGS sequence"/>
</dbReference>
<organism evidence="1 2">
    <name type="scientific">Apatococcus lobatus</name>
    <dbReference type="NCBI Taxonomy" id="904363"/>
    <lineage>
        <taxon>Eukaryota</taxon>
        <taxon>Viridiplantae</taxon>
        <taxon>Chlorophyta</taxon>
        <taxon>core chlorophytes</taxon>
        <taxon>Trebouxiophyceae</taxon>
        <taxon>Chlorellales</taxon>
        <taxon>Chlorellaceae</taxon>
        <taxon>Apatococcus</taxon>
    </lineage>
</organism>
<dbReference type="EMBL" id="JALJOS010000079">
    <property type="protein sequence ID" value="KAK9816316.1"/>
    <property type="molecule type" value="Genomic_DNA"/>
</dbReference>
<dbReference type="AlphaFoldDB" id="A0AAW1Q630"/>
<evidence type="ECO:0000313" key="1">
    <source>
        <dbReference type="EMBL" id="KAK9816316.1"/>
    </source>
</evidence>
<proteinExistence type="predicted"/>
<reference evidence="1 2" key="1">
    <citation type="journal article" date="2024" name="Nat. Commun.">
        <title>Phylogenomics reveals the evolutionary origins of lichenization in chlorophyte algae.</title>
        <authorList>
            <person name="Puginier C."/>
            <person name="Libourel C."/>
            <person name="Otte J."/>
            <person name="Skaloud P."/>
            <person name="Haon M."/>
            <person name="Grisel S."/>
            <person name="Petersen M."/>
            <person name="Berrin J.G."/>
            <person name="Delaux P.M."/>
            <person name="Dal Grande F."/>
            <person name="Keller J."/>
        </authorList>
    </citation>
    <scope>NUCLEOTIDE SEQUENCE [LARGE SCALE GENOMIC DNA]</scope>
    <source>
        <strain evidence="1 2">SAG 2145</strain>
    </source>
</reference>
<comment type="caution">
    <text evidence="1">The sequence shown here is derived from an EMBL/GenBank/DDBJ whole genome shotgun (WGS) entry which is preliminary data.</text>
</comment>
<gene>
    <name evidence="1" type="ORF">WJX74_000743</name>
</gene>
<keyword evidence="2" id="KW-1185">Reference proteome</keyword>
<evidence type="ECO:0000313" key="2">
    <source>
        <dbReference type="Proteomes" id="UP001438707"/>
    </source>
</evidence>
<accession>A0AAW1Q630</accession>
<name>A0AAW1Q630_9CHLO</name>